<comment type="subcellular location">
    <subcellularLocation>
        <location evidence="1">Cell membrane</location>
        <topology evidence="1">Multi-pass membrane protein</topology>
    </subcellularLocation>
</comment>
<feature type="transmembrane region" description="Helical" evidence="8">
    <location>
        <begin position="443"/>
        <end position="462"/>
    </location>
</feature>
<dbReference type="Pfam" id="PF01032">
    <property type="entry name" value="FecCD"/>
    <property type="match status" value="2"/>
</dbReference>
<evidence type="ECO:0000256" key="6">
    <source>
        <dbReference type="ARBA" id="ARBA00022989"/>
    </source>
</evidence>
<feature type="transmembrane region" description="Helical" evidence="8">
    <location>
        <begin position="52"/>
        <end position="77"/>
    </location>
</feature>
<evidence type="ECO:0000256" key="5">
    <source>
        <dbReference type="ARBA" id="ARBA00022692"/>
    </source>
</evidence>
<keyword evidence="5 8" id="KW-0812">Transmembrane</keyword>
<keyword evidence="7 8" id="KW-0472">Membrane</keyword>
<name>A0ABW4K5H5_9HYPH</name>
<evidence type="ECO:0000256" key="4">
    <source>
        <dbReference type="ARBA" id="ARBA00022475"/>
    </source>
</evidence>
<feature type="transmembrane region" description="Helical" evidence="8">
    <location>
        <begin position="118"/>
        <end position="136"/>
    </location>
</feature>
<feature type="transmembrane region" description="Helical" evidence="8">
    <location>
        <begin position="276"/>
        <end position="294"/>
    </location>
</feature>
<feature type="transmembrane region" description="Helical" evidence="8">
    <location>
        <begin position="89"/>
        <end position="112"/>
    </location>
</feature>
<feature type="transmembrane region" description="Helical" evidence="8">
    <location>
        <begin position="418"/>
        <end position="437"/>
    </location>
</feature>
<comment type="caution">
    <text evidence="9">The sequence shown here is derived from an EMBL/GenBank/DDBJ whole genome shotgun (WGS) entry which is preliminary data.</text>
</comment>
<gene>
    <name evidence="9" type="primary">fhuB</name>
    <name evidence="9" type="ORF">ACFSCV_10480</name>
</gene>
<evidence type="ECO:0000256" key="2">
    <source>
        <dbReference type="ARBA" id="ARBA00007935"/>
    </source>
</evidence>
<sequence>MRGRRLPIALLVLSAILGLVIFLARSDAALPAALWLDALREPSPDDFRQAVFGLAVAPRAAVALIAGAALGLGGALCQQALRNPLAEPSVLGVSAGAQLGLVFATLYAPGLLVFGAEIPALAGAALAVGFALLVAARRRAAPVAVTLGGLIFGLYCTSLTALVIIFHRDHLSDLLLWQSGALDQTGWSVAARLAARLACAAALASLLARSLSLLDLSDETARGAGLPVAAVRIMAFTLAAALAASVTAAVGVIGFVGLAAPHVAALMGARRLTPRLISSAAVGAVLLFTTDQILQATPGLGFVPTGAATTFLGAPLLLWLMRRLKSSGGGAAMADDVTRRRWSTGQLASALPMLAFVALCALFIVRSESGWQFAALAGDLAFDLRWPRVMGACAAGALAGLSGFVLQTLFRNPMASPEILGVAQGASVGLMTIAVVAPTAAGLVPPLAAAGGAAVALGLLALVSRGGAASPNHILLAGAALGAFLSGVATLLLMLSGPRAIALLNWMSGSTSLVTSTSALIALGAAVIALSLCVLAQRDLALLSLGDTTASAGGLPPQRTRALLFGLAAFAAGVSTMIVGPLSFIGLIAPRLARLAGFRADGAGAFATAVVGAALLTAADWIGRNVAYPWPLPAGLVSAFIGAPAALAMLVVHRSPRRFR</sequence>
<keyword evidence="4" id="KW-1003">Cell membrane</keyword>
<keyword evidence="10" id="KW-1185">Reference proteome</keyword>
<accession>A0ABW4K5H5</accession>
<feature type="transmembrane region" description="Helical" evidence="8">
    <location>
        <begin position="300"/>
        <end position="321"/>
    </location>
</feature>
<evidence type="ECO:0000256" key="1">
    <source>
        <dbReference type="ARBA" id="ARBA00004651"/>
    </source>
</evidence>
<evidence type="ECO:0000256" key="8">
    <source>
        <dbReference type="SAM" id="Phobius"/>
    </source>
</evidence>
<feature type="transmembrane region" description="Helical" evidence="8">
    <location>
        <begin position="342"/>
        <end position="365"/>
    </location>
</feature>
<protein>
    <submittedName>
        <fullName evidence="9">Fe(3+)-hydroxamate ABC transporter permease FhuB</fullName>
    </submittedName>
</protein>
<proteinExistence type="inferred from homology"/>
<feature type="transmembrane region" description="Helical" evidence="8">
    <location>
        <begin position="385"/>
        <end position="406"/>
    </location>
</feature>
<dbReference type="RefSeq" id="WP_378799542.1">
    <property type="nucleotide sequence ID" value="NZ_JBHUER010000007.1"/>
</dbReference>
<dbReference type="PANTHER" id="PTHR30472">
    <property type="entry name" value="FERRIC ENTEROBACTIN TRANSPORT SYSTEM PERMEASE PROTEIN"/>
    <property type="match status" value="1"/>
</dbReference>
<feature type="transmembrane region" description="Helical" evidence="8">
    <location>
        <begin position="513"/>
        <end position="533"/>
    </location>
</feature>
<evidence type="ECO:0000313" key="10">
    <source>
        <dbReference type="Proteomes" id="UP001597308"/>
    </source>
</evidence>
<dbReference type="CDD" id="cd06550">
    <property type="entry name" value="TM_ABC_iron-siderophores_like"/>
    <property type="match status" value="1"/>
</dbReference>
<comment type="similarity">
    <text evidence="2">Belongs to the binding-protein-dependent transport system permease family. FecCD subfamily.</text>
</comment>
<dbReference type="InterPro" id="IPR000522">
    <property type="entry name" value="ABC_transptr_permease_BtuC"/>
</dbReference>
<keyword evidence="3" id="KW-0813">Transport</keyword>
<evidence type="ECO:0000256" key="7">
    <source>
        <dbReference type="ARBA" id="ARBA00023136"/>
    </source>
</evidence>
<dbReference type="NCBIfam" id="NF007866">
    <property type="entry name" value="PRK10577.1-2"/>
    <property type="match status" value="1"/>
</dbReference>
<feature type="transmembrane region" description="Helical" evidence="8">
    <location>
        <begin position="563"/>
        <end position="590"/>
    </location>
</feature>
<organism evidence="9 10">
    <name type="scientific">Methylopila henanensis</name>
    <dbReference type="NCBI Taxonomy" id="873516"/>
    <lineage>
        <taxon>Bacteria</taxon>
        <taxon>Pseudomonadati</taxon>
        <taxon>Pseudomonadota</taxon>
        <taxon>Alphaproteobacteria</taxon>
        <taxon>Hyphomicrobiales</taxon>
        <taxon>Methylopilaceae</taxon>
        <taxon>Methylopila</taxon>
    </lineage>
</organism>
<feature type="transmembrane region" description="Helical" evidence="8">
    <location>
        <begin position="474"/>
        <end position="493"/>
    </location>
</feature>
<dbReference type="PANTHER" id="PTHR30472:SF37">
    <property type="entry name" value="FE(3+) DICITRATE TRANSPORT SYSTEM PERMEASE PROTEIN FECD-RELATED"/>
    <property type="match status" value="1"/>
</dbReference>
<feature type="transmembrane region" description="Helical" evidence="8">
    <location>
        <begin position="248"/>
        <end position="269"/>
    </location>
</feature>
<keyword evidence="6 8" id="KW-1133">Transmembrane helix</keyword>
<dbReference type="Gene3D" id="1.10.3470.10">
    <property type="entry name" value="ABC transporter involved in vitamin B12 uptake, BtuC"/>
    <property type="match status" value="2"/>
</dbReference>
<dbReference type="InterPro" id="IPR037294">
    <property type="entry name" value="ABC_BtuC-like"/>
</dbReference>
<evidence type="ECO:0000256" key="3">
    <source>
        <dbReference type="ARBA" id="ARBA00022448"/>
    </source>
</evidence>
<dbReference type="EMBL" id="JBHUER010000007">
    <property type="protein sequence ID" value="MFD1703430.1"/>
    <property type="molecule type" value="Genomic_DNA"/>
</dbReference>
<feature type="transmembrane region" description="Helical" evidence="8">
    <location>
        <begin position="143"/>
        <end position="166"/>
    </location>
</feature>
<reference evidence="10" key="1">
    <citation type="journal article" date="2019" name="Int. J. Syst. Evol. Microbiol.">
        <title>The Global Catalogue of Microorganisms (GCM) 10K type strain sequencing project: providing services to taxonomists for standard genome sequencing and annotation.</title>
        <authorList>
            <consortium name="The Broad Institute Genomics Platform"/>
            <consortium name="The Broad Institute Genome Sequencing Center for Infectious Disease"/>
            <person name="Wu L."/>
            <person name="Ma J."/>
        </authorList>
    </citation>
    <scope>NUCLEOTIDE SEQUENCE [LARGE SCALE GENOMIC DNA]</scope>
    <source>
        <strain evidence="10">KCTC 23707</strain>
    </source>
</reference>
<feature type="transmembrane region" description="Helical" evidence="8">
    <location>
        <begin position="634"/>
        <end position="652"/>
    </location>
</feature>
<dbReference type="SUPFAM" id="SSF81345">
    <property type="entry name" value="ABC transporter involved in vitamin B12 uptake, BtuC"/>
    <property type="match status" value="2"/>
</dbReference>
<evidence type="ECO:0000313" key="9">
    <source>
        <dbReference type="EMBL" id="MFD1703430.1"/>
    </source>
</evidence>
<dbReference type="Proteomes" id="UP001597308">
    <property type="component" value="Unassembled WGS sequence"/>
</dbReference>